<organism evidence="18 19">
    <name type="scientific">Artemisia annua</name>
    <name type="common">Sweet wormwood</name>
    <dbReference type="NCBI Taxonomy" id="35608"/>
    <lineage>
        <taxon>Eukaryota</taxon>
        <taxon>Viridiplantae</taxon>
        <taxon>Streptophyta</taxon>
        <taxon>Embryophyta</taxon>
        <taxon>Tracheophyta</taxon>
        <taxon>Spermatophyta</taxon>
        <taxon>Magnoliopsida</taxon>
        <taxon>eudicotyledons</taxon>
        <taxon>Gunneridae</taxon>
        <taxon>Pentapetalae</taxon>
        <taxon>asterids</taxon>
        <taxon>campanulids</taxon>
        <taxon>Asterales</taxon>
        <taxon>Asteraceae</taxon>
        <taxon>Asteroideae</taxon>
        <taxon>Anthemideae</taxon>
        <taxon>Artemisiinae</taxon>
        <taxon>Artemisia</taxon>
    </lineage>
</organism>
<comment type="subcellular location">
    <subcellularLocation>
        <location evidence="1">Cell membrane</location>
    </subcellularLocation>
    <subcellularLocation>
        <location evidence="2">Membrane</location>
        <topology evidence="2">Single-pass type I membrane protein</topology>
    </subcellularLocation>
</comment>
<dbReference type="SUPFAM" id="SSF56112">
    <property type="entry name" value="Protein kinase-like (PK-like)"/>
    <property type="match status" value="1"/>
</dbReference>
<dbReference type="InterPro" id="IPR001245">
    <property type="entry name" value="Ser-Thr/Tyr_kinase_cat_dom"/>
</dbReference>
<dbReference type="AlphaFoldDB" id="A0A2U1NNJ1"/>
<feature type="transmembrane region" description="Helical" evidence="16">
    <location>
        <begin position="542"/>
        <end position="565"/>
    </location>
</feature>
<name>A0A2U1NNJ1_ARTAN</name>
<evidence type="ECO:0000256" key="5">
    <source>
        <dbReference type="ARBA" id="ARBA00022614"/>
    </source>
</evidence>
<dbReference type="STRING" id="35608.A0A2U1NNJ1"/>
<protein>
    <submittedName>
        <fullName evidence="18">Concanavalin A-like lectin/glucanase, subgroup</fullName>
    </submittedName>
</protein>
<evidence type="ECO:0000256" key="13">
    <source>
        <dbReference type="ARBA" id="ARBA00023170"/>
    </source>
</evidence>
<dbReference type="InterPro" id="IPR025875">
    <property type="entry name" value="Leu-rich_rpt_4"/>
</dbReference>
<dbReference type="InterPro" id="IPR011009">
    <property type="entry name" value="Kinase-like_dom_sf"/>
</dbReference>
<keyword evidence="4" id="KW-1003">Cell membrane</keyword>
<keyword evidence="9 15" id="KW-0547">Nucleotide-binding</keyword>
<evidence type="ECO:0000256" key="9">
    <source>
        <dbReference type="ARBA" id="ARBA00022741"/>
    </source>
</evidence>
<evidence type="ECO:0000256" key="16">
    <source>
        <dbReference type="SAM" id="Phobius"/>
    </source>
</evidence>
<dbReference type="Gene3D" id="3.80.10.10">
    <property type="entry name" value="Ribonuclease Inhibitor"/>
    <property type="match status" value="3"/>
</dbReference>
<feature type="binding site" evidence="15">
    <location>
        <position position="641"/>
    </location>
    <ligand>
        <name>ATP</name>
        <dbReference type="ChEBI" id="CHEBI:30616"/>
    </ligand>
</feature>
<evidence type="ECO:0000313" key="19">
    <source>
        <dbReference type="Proteomes" id="UP000245207"/>
    </source>
</evidence>
<sequence length="742" mass="81718">MLKNLEVLDLSSNEFDGEMGDKIFDLPLLRVLDISDNKISGGVPGGICLNSTGLRVVKLAVNNLTAGLPRELRECRSLEHLCLASNKITGVVPAFLLELPSLKELDLQDNLLNDTSELNETSLFSGVTRLDFSLNRFSGSLPDFFDKFPNLTSFCARSNRFTGGMPKSLVNSRAISVINLRNNSLSGALKFNCSVMVNLTSVDLGTNNFSGFIPSDLSSCHKLRALNLARNKFIGEIPESFKEFKSLSYLSLSNCSFTNLESSLKILQHVPNLTVLVLTMNFRGEMLPVDSILHFKALKALVIANCGLTGNIPLWLNGLTQLQLLDLSWNKLTGSVPSYLGDFKSLFYLDLSNNSLSGEIPKSLTQLPCLSFGNVSLEEGSPDFPFFTRPNMSSRGSALQYNRIMSFPPLIDLSHNFINGSIWREFGNLKQLHVLDLKHNNLSGGIPSELSGMTSIETLDLSYNNLSGRIPSELVRLSFLSRFSVAYNDLSGTIPTGGQFPTFANSSFEGNKELCGPGCGDLSGRFVPKPSSAGSKKSKVTVVGMAVGIGIGSVFILALMFVIILRATMKQEVDPEREDDNDSKEELEPKLVILFQTKEELSLNDLLKSTNSFDQANIIGCGGFGLVFKATLPDGKNVAIKRLSGDTGQVDREFQAEVETLSRAQHPNLVLLQGRDLISWVMEMKKEKRENEVFDPLIFDKENAEEMLWVLEIACVCLNESPKLRPSTQELVSWLHQSAVHR</sequence>
<evidence type="ECO:0000256" key="1">
    <source>
        <dbReference type="ARBA" id="ARBA00004236"/>
    </source>
</evidence>
<dbReference type="SUPFAM" id="SSF52058">
    <property type="entry name" value="L domain-like"/>
    <property type="match status" value="2"/>
</dbReference>
<evidence type="ECO:0000256" key="15">
    <source>
        <dbReference type="PROSITE-ProRule" id="PRU10141"/>
    </source>
</evidence>
<keyword evidence="11 16" id="KW-1133">Transmembrane helix</keyword>
<comment type="similarity">
    <text evidence="3">Belongs to the RLP family.</text>
</comment>
<evidence type="ECO:0000256" key="7">
    <source>
        <dbReference type="ARBA" id="ARBA00022729"/>
    </source>
</evidence>
<dbReference type="InterPro" id="IPR003591">
    <property type="entry name" value="Leu-rich_rpt_typical-subtyp"/>
</dbReference>
<dbReference type="Pfam" id="PF13855">
    <property type="entry name" value="LRR_8"/>
    <property type="match status" value="2"/>
</dbReference>
<dbReference type="PANTHER" id="PTHR48053:SF155">
    <property type="entry name" value="LOW QUALITY PROTEIN: RECEPTOR-LIKE PROTEIN 2"/>
    <property type="match status" value="1"/>
</dbReference>
<evidence type="ECO:0000256" key="3">
    <source>
        <dbReference type="ARBA" id="ARBA00009592"/>
    </source>
</evidence>
<dbReference type="InterPro" id="IPR032675">
    <property type="entry name" value="LRR_dom_sf"/>
</dbReference>
<keyword evidence="5" id="KW-0433">Leucine-rich repeat</keyword>
<keyword evidence="7" id="KW-0732">Signal</keyword>
<keyword evidence="19" id="KW-1185">Reference proteome</keyword>
<dbReference type="Pfam" id="PF00560">
    <property type="entry name" value="LRR_1"/>
    <property type="match status" value="3"/>
</dbReference>
<keyword evidence="18" id="KW-0430">Lectin</keyword>
<dbReference type="GO" id="GO:0030246">
    <property type="term" value="F:carbohydrate binding"/>
    <property type="evidence" value="ECO:0007669"/>
    <property type="project" value="UniProtKB-KW"/>
</dbReference>
<evidence type="ECO:0000256" key="6">
    <source>
        <dbReference type="ARBA" id="ARBA00022692"/>
    </source>
</evidence>
<keyword evidence="12 16" id="KW-0472">Membrane</keyword>
<dbReference type="PRINTS" id="PR00019">
    <property type="entry name" value="LEURICHRPT"/>
</dbReference>
<reference evidence="18 19" key="1">
    <citation type="journal article" date="2018" name="Mol. Plant">
        <title>The genome of Artemisia annua provides insight into the evolution of Asteraceae family and artemisinin biosynthesis.</title>
        <authorList>
            <person name="Shen Q."/>
            <person name="Zhang L."/>
            <person name="Liao Z."/>
            <person name="Wang S."/>
            <person name="Yan T."/>
            <person name="Shi P."/>
            <person name="Liu M."/>
            <person name="Fu X."/>
            <person name="Pan Q."/>
            <person name="Wang Y."/>
            <person name="Lv Z."/>
            <person name="Lu X."/>
            <person name="Zhang F."/>
            <person name="Jiang W."/>
            <person name="Ma Y."/>
            <person name="Chen M."/>
            <person name="Hao X."/>
            <person name="Li L."/>
            <person name="Tang Y."/>
            <person name="Lv G."/>
            <person name="Zhou Y."/>
            <person name="Sun X."/>
            <person name="Brodelius P.E."/>
            <person name="Rose J.K.C."/>
            <person name="Tang K."/>
        </authorList>
    </citation>
    <scope>NUCLEOTIDE SEQUENCE [LARGE SCALE GENOMIC DNA]</scope>
    <source>
        <strain evidence="19">cv. Huhao1</strain>
        <tissue evidence="18">Leaf</tissue>
    </source>
</reference>
<dbReference type="PROSITE" id="PS51450">
    <property type="entry name" value="LRR"/>
    <property type="match status" value="1"/>
</dbReference>
<keyword evidence="10 15" id="KW-0067">ATP-binding</keyword>
<dbReference type="FunFam" id="3.80.10.10:FF:000213">
    <property type="entry name" value="Tyrosine-sulfated glycopeptide receptor 1"/>
    <property type="match status" value="1"/>
</dbReference>
<dbReference type="GO" id="GO:0005524">
    <property type="term" value="F:ATP binding"/>
    <property type="evidence" value="ECO:0007669"/>
    <property type="project" value="UniProtKB-UniRule"/>
</dbReference>
<dbReference type="InterPro" id="IPR000719">
    <property type="entry name" value="Prot_kinase_dom"/>
</dbReference>
<keyword evidence="13" id="KW-0675">Receptor</keyword>
<evidence type="ECO:0000256" key="11">
    <source>
        <dbReference type="ARBA" id="ARBA00022989"/>
    </source>
</evidence>
<evidence type="ECO:0000313" key="18">
    <source>
        <dbReference type="EMBL" id="PWA75061.1"/>
    </source>
</evidence>
<dbReference type="GO" id="GO:0051707">
    <property type="term" value="P:response to other organism"/>
    <property type="evidence" value="ECO:0007669"/>
    <property type="project" value="UniProtKB-ARBA"/>
</dbReference>
<dbReference type="InterPro" id="IPR017441">
    <property type="entry name" value="Protein_kinase_ATP_BS"/>
</dbReference>
<dbReference type="Pfam" id="PF12799">
    <property type="entry name" value="LRR_4"/>
    <property type="match status" value="1"/>
</dbReference>
<keyword evidence="14" id="KW-0325">Glycoprotein</keyword>
<evidence type="ECO:0000256" key="14">
    <source>
        <dbReference type="ARBA" id="ARBA00023180"/>
    </source>
</evidence>
<proteinExistence type="inferred from homology"/>
<dbReference type="Proteomes" id="UP000245207">
    <property type="component" value="Unassembled WGS sequence"/>
</dbReference>
<dbReference type="PANTHER" id="PTHR48053">
    <property type="entry name" value="LEUCINE RICH REPEAT FAMILY PROTEIN, EXPRESSED"/>
    <property type="match status" value="1"/>
</dbReference>
<dbReference type="GO" id="GO:0006952">
    <property type="term" value="P:defense response"/>
    <property type="evidence" value="ECO:0007669"/>
    <property type="project" value="UniProtKB-ARBA"/>
</dbReference>
<comment type="caution">
    <text evidence="18">The sequence shown here is derived from an EMBL/GenBank/DDBJ whole genome shotgun (WGS) entry which is preliminary data.</text>
</comment>
<dbReference type="InterPro" id="IPR001611">
    <property type="entry name" value="Leu-rich_rpt"/>
</dbReference>
<keyword evidence="6 16" id="KW-0812">Transmembrane</keyword>
<evidence type="ECO:0000256" key="10">
    <source>
        <dbReference type="ARBA" id="ARBA00022840"/>
    </source>
</evidence>
<keyword evidence="8" id="KW-0677">Repeat</keyword>
<dbReference type="Pfam" id="PF07714">
    <property type="entry name" value="PK_Tyr_Ser-Thr"/>
    <property type="match status" value="1"/>
</dbReference>
<feature type="domain" description="Protein kinase" evidence="17">
    <location>
        <begin position="613"/>
        <end position="742"/>
    </location>
</feature>
<dbReference type="GO" id="GO:0005886">
    <property type="term" value="C:plasma membrane"/>
    <property type="evidence" value="ECO:0007669"/>
    <property type="project" value="UniProtKB-SubCell"/>
</dbReference>
<dbReference type="EMBL" id="PKPP01002465">
    <property type="protein sequence ID" value="PWA75061.1"/>
    <property type="molecule type" value="Genomic_DNA"/>
</dbReference>
<evidence type="ECO:0000256" key="12">
    <source>
        <dbReference type="ARBA" id="ARBA00023136"/>
    </source>
</evidence>
<dbReference type="SMART" id="SM00369">
    <property type="entry name" value="LRR_TYP"/>
    <property type="match status" value="7"/>
</dbReference>
<evidence type="ECO:0000256" key="4">
    <source>
        <dbReference type="ARBA" id="ARBA00022475"/>
    </source>
</evidence>
<gene>
    <name evidence="18" type="ORF">CTI12_AA244100</name>
</gene>
<dbReference type="PROSITE" id="PS50011">
    <property type="entry name" value="PROTEIN_KINASE_DOM"/>
    <property type="match status" value="1"/>
</dbReference>
<evidence type="ECO:0000256" key="8">
    <source>
        <dbReference type="ARBA" id="ARBA00022737"/>
    </source>
</evidence>
<evidence type="ECO:0000259" key="17">
    <source>
        <dbReference type="PROSITE" id="PS50011"/>
    </source>
</evidence>
<accession>A0A2U1NNJ1</accession>
<evidence type="ECO:0000256" key="2">
    <source>
        <dbReference type="ARBA" id="ARBA00004479"/>
    </source>
</evidence>
<dbReference type="Gene3D" id="3.30.200.20">
    <property type="entry name" value="Phosphorylase Kinase, domain 1"/>
    <property type="match status" value="1"/>
</dbReference>
<dbReference type="InterPro" id="IPR051716">
    <property type="entry name" value="Plant_RL_S/T_kinase"/>
</dbReference>
<dbReference type="OrthoDB" id="676979at2759"/>
<dbReference type="PROSITE" id="PS00107">
    <property type="entry name" value="PROTEIN_KINASE_ATP"/>
    <property type="match status" value="1"/>
</dbReference>
<dbReference type="GO" id="GO:0004672">
    <property type="term" value="F:protein kinase activity"/>
    <property type="evidence" value="ECO:0007669"/>
    <property type="project" value="InterPro"/>
</dbReference>